<protein>
    <submittedName>
        <fullName evidence="4">Tape measure protein</fullName>
    </submittedName>
</protein>
<feature type="domain" description="Tape measure protein N-terminal" evidence="3">
    <location>
        <begin position="52"/>
        <end position="243"/>
    </location>
</feature>
<name>A0A411AW62_9CAUD</name>
<evidence type="ECO:0000256" key="1">
    <source>
        <dbReference type="ARBA" id="ARBA00022465"/>
    </source>
</evidence>
<dbReference type="EMBL" id="MK388689">
    <property type="protein sequence ID" value="QAX92341.1"/>
    <property type="molecule type" value="Genomic_DNA"/>
</dbReference>
<evidence type="ECO:0000259" key="3">
    <source>
        <dbReference type="Pfam" id="PF20155"/>
    </source>
</evidence>
<feature type="transmembrane region" description="Helical" evidence="2">
    <location>
        <begin position="309"/>
        <end position="328"/>
    </location>
</feature>
<reference evidence="4 5" key="1">
    <citation type="submission" date="2019-01" db="EMBL/GenBank/DDBJ databases">
        <title>Complete genome sequence of Pantoea phage vB_PagM_LIET2.</title>
        <authorList>
            <person name="Truncaite L."/>
            <person name="Simoliuniene M."/>
            <person name="Kazlauskas D."/>
            <person name="Meskys R."/>
            <person name="Simoliunas E."/>
        </authorList>
    </citation>
    <scope>NUCLEOTIDE SEQUENCE [LARGE SCALE GENOMIC DNA]</scope>
</reference>
<evidence type="ECO:0000256" key="2">
    <source>
        <dbReference type="SAM" id="Phobius"/>
    </source>
</evidence>
<dbReference type="Pfam" id="PF20155">
    <property type="entry name" value="TMP_3"/>
    <property type="match status" value="1"/>
</dbReference>
<keyword evidence="1" id="KW-1245">Viral tail assembly</keyword>
<keyword evidence="2" id="KW-0472">Membrane</keyword>
<dbReference type="InterPro" id="IPR013491">
    <property type="entry name" value="Tape_meas_N"/>
</dbReference>
<gene>
    <name evidence="4" type="ORF">LIET2_gp089</name>
</gene>
<evidence type="ECO:0000313" key="4">
    <source>
        <dbReference type="EMBL" id="QAX92341.1"/>
    </source>
</evidence>
<organism evidence="4 5">
    <name type="scientific">Pantoea phage vB_PagM_LIET2</name>
    <dbReference type="NCBI Taxonomy" id="2508071"/>
    <lineage>
        <taxon>Viruses</taxon>
        <taxon>Duplodnaviria</taxon>
        <taxon>Heunggongvirae</taxon>
        <taxon>Uroviricota</taxon>
        <taxon>Caudoviricetes</taxon>
        <taxon>Lietduovirus</taxon>
        <taxon>Lietduovirus LIET2</taxon>
    </lineage>
</organism>
<keyword evidence="2" id="KW-0812">Transmembrane</keyword>
<accession>A0A411AW62</accession>
<dbReference type="Proteomes" id="UP000289486">
    <property type="component" value="Segment"/>
</dbReference>
<dbReference type="NCBIfam" id="TIGR02675">
    <property type="entry name" value="tape_meas_nterm"/>
    <property type="match status" value="1"/>
</dbReference>
<keyword evidence="5" id="KW-1185">Reference proteome</keyword>
<keyword evidence="2" id="KW-1133">Transmembrane helix</keyword>
<proteinExistence type="predicted"/>
<keyword evidence="1" id="KW-1188">Viral release from host cell</keyword>
<evidence type="ECO:0000313" key="5">
    <source>
        <dbReference type="Proteomes" id="UP000289486"/>
    </source>
</evidence>
<dbReference type="GO" id="GO:0098003">
    <property type="term" value="P:viral tail assembly"/>
    <property type="evidence" value="ECO:0007669"/>
    <property type="project" value="UniProtKB-KW"/>
</dbReference>
<sequence length="523" mass="55437">MNIRELLIRIGVSTGTTGAELDKVDSKVQKVKNSFEMLNGALGILAAGASLRSIISIGDEMQNLQSRIGNATGDMAGAAAQMDVLSKHADDGRVAVDNYIGSWAKMMSGVKQFGGTADDTTKFMDTLSAAFVSNGTDTQTANAALFQLSQTMQGGQVQGEEMNSLIDAQGELYHDLAVEIGGTVTKYKKMQAAGKVTSEMLLKAVNKFYDKYQGRVEKMPMTVAQAWTKITNQWKMGIAHMNQASPVITDIANLIVMLGDKGSAALAWLVDALGGTQSAINDLKWQIGGLVAIFAGAKLISLLTNPFTYVIIAIMAAIAVVQDLTAWIRGDTKTAFGELFGSFDQFKPKLDAAAKAITDFKDNSIRELRELKEMLDSIANAFNAIIDSPNTIRRALGLSETKGFGEGGGTAGDGARESIPGQAYTQLFGWLDNQIGKAANWMNNTDTPRAIGPRTMGRDALGVPTEGGVNMQNSGNVTNHITVIAQPGQSPEDIGNAVAGKVSRPVLPGTFNPASLMNNAGAK</sequence>